<dbReference type="Proteomes" id="UP000017836">
    <property type="component" value="Unassembled WGS sequence"/>
</dbReference>
<organism evidence="1 2">
    <name type="scientific">Amborella trichopoda</name>
    <dbReference type="NCBI Taxonomy" id="13333"/>
    <lineage>
        <taxon>Eukaryota</taxon>
        <taxon>Viridiplantae</taxon>
        <taxon>Streptophyta</taxon>
        <taxon>Embryophyta</taxon>
        <taxon>Tracheophyta</taxon>
        <taxon>Spermatophyta</taxon>
        <taxon>Magnoliopsida</taxon>
        <taxon>Amborellales</taxon>
        <taxon>Amborellaceae</taxon>
        <taxon>Amborella</taxon>
    </lineage>
</organism>
<dbReference type="EMBL" id="KI394979">
    <property type="protein sequence ID" value="ERM99825.1"/>
    <property type="molecule type" value="Genomic_DNA"/>
</dbReference>
<evidence type="ECO:0000313" key="1">
    <source>
        <dbReference type="EMBL" id="ERM99825.1"/>
    </source>
</evidence>
<accession>W1NX07</accession>
<gene>
    <name evidence="1" type="ORF">AMTR_s00098p00071030</name>
</gene>
<dbReference type="AlphaFoldDB" id="W1NX07"/>
<protein>
    <submittedName>
        <fullName evidence="1">Uncharacterized protein</fullName>
    </submittedName>
</protein>
<sequence length="99" mass="11352">MGGNVYSSGDWYGYFEIAGYDAWDLMVKRWPSYYESLESCECHVHRSGHEGYVHQASHEGYVYNASHDGYVHQASHEDYVHETSHEGNVHQALCGPWVP</sequence>
<dbReference type="Gramene" id="ERM99825">
    <property type="protein sequence ID" value="ERM99825"/>
    <property type="gene ID" value="AMTR_s00098p00071030"/>
</dbReference>
<name>W1NX07_AMBTC</name>
<reference evidence="2" key="1">
    <citation type="journal article" date="2013" name="Science">
        <title>The Amborella genome and the evolution of flowering plants.</title>
        <authorList>
            <consortium name="Amborella Genome Project"/>
        </authorList>
    </citation>
    <scope>NUCLEOTIDE SEQUENCE [LARGE SCALE GENOMIC DNA]</scope>
</reference>
<dbReference type="HOGENOM" id="CLU_2323582_0_0_1"/>
<proteinExistence type="predicted"/>
<evidence type="ECO:0000313" key="2">
    <source>
        <dbReference type="Proteomes" id="UP000017836"/>
    </source>
</evidence>
<keyword evidence="2" id="KW-1185">Reference proteome</keyword>